<evidence type="ECO:0000256" key="1">
    <source>
        <dbReference type="SAM" id="Phobius"/>
    </source>
</evidence>
<dbReference type="Proteomes" id="UP001424741">
    <property type="component" value="Unassembled WGS sequence"/>
</dbReference>
<feature type="transmembrane region" description="Helical" evidence="1">
    <location>
        <begin position="41"/>
        <end position="61"/>
    </location>
</feature>
<name>A0ABP9UX78_9BACT</name>
<dbReference type="RefSeq" id="WP_346187721.1">
    <property type="nucleotide sequence ID" value="NZ_BAABRL010000002.1"/>
</dbReference>
<protein>
    <submittedName>
        <fullName evidence="2">Uncharacterized protein</fullName>
    </submittedName>
</protein>
<sequence>MHPYEEIPLNTAGYILGVWLILVHVWMLTKSDNAMAFLKRLPRNYPFGIAFMAAGMFWFWLLIIPERVFKSPLAMDLGEFNATKTALFILVPIVTYTMIDRVREFLAVRGLGVLSLMAAAPLLAAAWMEPAPGKLLIPIFSYGLLTAGLFWVGMPYLFRDAVTWAIAKKSRFQALAFAGLTYGIAVLACALVWW</sequence>
<evidence type="ECO:0000313" key="2">
    <source>
        <dbReference type="EMBL" id="GAA5494833.1"/>
    </source>
</evidence>
<comment type="caution">
    <text evidence="2">The sequence shown here is derived from an EMBL/GenBank/DDBJ whole genome shotgun (WGS) entry which is preliminary data.</text>
</comment>
<proteinExistence type="predicted"/>
<keyword evidence="1" id="KW-0472">Membrane</keyword>
<organism evidence="2 3">
    <name type="scientific">Rubritalea halochordaticola</name>
    <dbReference type="NCBI Taxonomy" id="714537"/>
    <lineage>
        <taxon>Bacteria</taxon>
        <taxon>Pseudomonadati</taxon>
        <taxon>Verrucomicrobiota</taxon>
        <taxon>Verrucomicrobiia</taxon>
        <taxon>Verrucomicrobiales</taxon>
        <taxon>Rubritaleaceae</taxon>
        <taxon>Rubritalea</taxon>
    </lineage>
</organism>
<evidence type="ECO:0000313" key="3">
    <source>
        <dbReference type="Proteomes" id="UP001424741"/>
    </source>
</evidence>
<keyword evidence="3" id="KW-1185">Reference proteome</keyword>
<feature type="transmembrane region" description="Helical" evidence="1">
    <location>
        <begin position="170"/>
        <end position="193"/>
    </location>
</feature>
<feature type="transmembrane region" description="Helical" evidence="1">
    <location>
        <begin position="139"/>
        <end position="158"/>
    </location>
</feature>
<keyword evidence="1" id="KW-0812">Transmembrane</keyword>
<feature type="transmembrane region" description="Helical" evidence="1">
    <location>
        <begin position="106"/>
        <end position="127"/>
    </location>
</feature>
<gene>
    <name evidence="2" type="ORF">Rhal01_00997</name>
</gene>
<dbReference type="EMBL" id="BAABRL010000002">
    <property type="protein sequence ID" value="GAA5494833.1"/>
    <property type="molecule type" value="Genomic_DNA"/>
</dbReference>
<keyword evidence="1" id="KW-1133">Transmembrane helix</keyword>
<feature type="transmembrane region" description="Helical" evidence="1">
    <location>
        <begin position="12"/>
        <end position="29"/>
    </location>
</feature>
<reference evidence="2 3" key="1">
    <citation type="submission" date="2024-02" db="EMBL/GenBank/DDBJ databases">
        <title>Rubritalea halochordaticola NBRC 107102.</title>
        <authorList>
            <person name="Ichikawa N."/>
            <person name="Katano-Makiyama Y."/>
            <person name="Hidaka K."/>
        </authorList>
    </citation>
    <scope>NUCLEOTIDE SEQUENCE [LARGE SCALE GENOMIC DNA]</scope>
    <source>
        <strain evidence="2 3">NBRC 107102</strain>
    </source>
</reference>
<accession>A0ABP9UX78</accession>